<name>A0A182NFL4_9DIPT</name>
<feature type="compositionally biased region" description="Basic and acidic residues" evidence="8">
    <location>
        <begin position="852"/>
        <end position="865"/>
    </location>
</feature>
<evidence type="ECO:0000256" key="1">
    <source>
        <dbReference type="ARBA" id="ARBA00004123"/>
    </source>
</evidence>
<dbReference type="InterPro" id="IPR011333">
    <property type="entry name" value="SKP1/BTB/POZ_sf"/>
</dbReference>
<feature type="region of interest" description="Disordered" evidence="8">
    <location>
        <begin position="184"/>
        <end position="203"/>
    </location>
</feature>
<feature type="compositionally biased region" description="Basic and acidic residues" evidence="8">
    <location>
        <begin position="1038"/>
        <end position="1068"/>
    </location>
</feature>
<feature type="compositionally biased region" description="Basic and acidic residues" evidence="8">
    <location>
        <begin position="928"/>
        <end position="943"/>
    </location>
</feature>
<feature type="domain" description="BTB" evidence="9">
    <location>
        <begin position="36"/>
        <end position="103"/>
    </location>
</feature>
<dbReference type="VEuPathDB" id="VectorBase:ADIR006436"/>
<dbReference type="Gene3D" id="3.30.710.10">
    <property type="entry name" value="Potassium Channel Kv1.1, Chain A"/>
    <property type="match status" value="1"/>
</dbReference>
<protein>
    <recommendedName>
        <fullName evidence="13">BTB domain-containing protein</fullName>
    </recommendedName>
</protein>
<dbReference type="STRING" id="7168.A0A182NFL4"/>
<comment type="subcellular location">
    <subcellularLocation>
        <location evidence="1">Nucleus</location>
    </subcellularLocation>
</comment>
<dbReference type="PROSITE" id="PS50097">
    <property type="entry name" value="BTB"/>
    <property type="match status" value="1"/>
</dbReference>
<dbReference type="SMART" id="SM00225">
    <property type="entry name" value="BTB"/>
    <property type="match status" value="1"/>
</dbReference>
<dbReference type="GO" id="GO:0008270">
    <property type="term" value="F:zinc ion binding"/>
    <property type="evidence" value="ECO:0007669"/>
    <property type="project" value="UniProtKB-KW"/>
</dbReference>
<dbReference type="SUPFAM" id="SSF57667">
    <property type="entry name" value="beta-beta-alpha zinc fingers"/>
    <property type="match status" value="1"/>
</dbReference>
<evidence type="ECO:0000256" key="7">
    <source>
        <dbReference type="PROSITE-ProRule" id="PRU00042"/>
    </source>
</evidence>
<feature type="compositionally biased region" description="Basic and acidic residues" evidence="8">
    <location>
        <begin position="985"/>
        <end position="995"/>
    </location>
</feature>
<feature type="compositionally biased region" description="Basic and acidic residues" evidence="8">
    <location>
        <begin position="873"/>
        <end position="886"/>
    </location>
</feature>
<feature type="compositionally biased region" description="Low complexity" evidence="8">
    <location>
        <begin position="974"/>
        <end position="984"/>
    </location>
</feature>
<feature type="compositionally biased region" description="Basic and acidic residues" evidence="8">
    <location>
        <begin position="950"/>
        <end position="961"/>
    </location>
</feature>
<dbReference type="PROSITE" id="PS50157">
    <property type="entry name" value="ZINC_FINGER_C2H2_2"/>
    <property type="match status" value="1"/>
</dbReference>
<feature type="region of interest" description="Disordered" evidence="8">
    <location>
        <begin position="447"/>
        <end position="473"/>
    </location>
</feature>
<feature type="compositionally biased region" description="Basic and acidic residues" evidence="8">
    <location>
        <begin position="822"/>
        <end position="835"/>
    </location>
</feature>
<feature type="region of interest" description="Disordered" evidence="8">
    <location>
        <begin position="403"/>
        <end position="426"/>
    </location>
</feature>
<keyword evidence="6" id="KW-0539">Nucleus</keyword>
<evidence type="ECO:0000259" key="9">
    <source>
        <dbReference type="PROSITE" id="PS50097"/>
    </source>
</evidence>
<dbReference type="GO" id="GO:0000981">
    <property type="term" value="F:DNA-binding transcription factor activity, RNA polymerase II-specific"/>
    <property type="evidence" value="ECO:0007669"/>
    <property type="project" value="TreeGrafter"/>
</dbReference>
<dbReference type="Gene3D" id="3.30.160.60">
    <property type="entry name" value="Classic Zinc Finger"/>
    <property type="match status" value="1"/>
</dbReference>
<dbReference type="SUPFAM" id="SSF54695">
    <property type="entry name" value="POZ domain"/>
    <property type="match status" value="1"/>
</dbReference>
<evidence type="ECO:0000256" key="3">
    <source>
        <dbReference type="ARBA" id="ARBA00022737"/>
    </source>
</evidence>
<dbReference type="AlphaFoldDB" id="A0A182NFL4"/>
<evidence type="ECO:0008006" key="13">
    <source>
        <dbReference type="Google" id="ProtNLM"/>
    </source>
</evidence>
<keyword evidence="3" id="KW-0677">Repeat</keyword>
<proteinExistence type="predicted"/>
<reference evidence="12" key="1">
    <citation type="submission" date="2013-03" db="EMBL/GenBank/DDBJ databases">
        <title>The Genome Sequence of Anopheles dirus WRAIR2.</title>
        <authorList>
            <consortium name="The Broad Institute Genomics Platform"/>
            <person name="Neafsey D.E."/>
            <person name="Walton C."/>
            <person name="Walker B."/>
            <person name="Young S.K."/>
            <person name="Zeng Q."/>
            <person name="Gargeya S."/>
            <person name="Fitzgerald M."/>
            <person name="Haas B."/>
            <person name="Abouelleil A."/>
            <person name="Allen A.W."/>
            <person name="Alvarado L."/>
            <person name="Arachchi H.M."/>
            <person name="Berlin A.M."/>
            <person name="Chapman S.B."/>
            <person name="Gainer-Dewar J."/>
            <person name="Goldberg J."/>
            <person name="Griggs A."/>
            <person name="Gujja S."/>
            <person name="Hansen M."/>
            <person name="Howarth C."/>
            <person name="Imamovic A."/>
            <person name="Ireland A."/>
            <person name="Larimer J."/>
            <person name="McCowan C."/>
            <person name="Murphy C."/>
            <person name="Pearson M."/>
            <person name="Poon T.W."/>
            <person name="Priest M."/>
            <person name="Roberts A."/>
            <person name="Saif S."/>
            <person name="Shea T."/>
            <person name="Sisk P."/>
            <person name="Sykes S."/>
            <person name="Wortman J."/>
            <person name="Nusbaum C."/>
            <person name="Birren B."/>
        </authorList>
    </citation>
    <scope>NUCLEOTIDE SEQUENCE [LARGE SCALE GENOMIC DNA]</scope>
    <source>
        <strain evidence="12">WRAIR2</strain>
    </source>
</reference>
<feature type="region of interest" description="Disordered" evidence="8">
    <location>
        <begin position="816"/>
        <end position="1199"/>
    </location>
</feature>
<dbReference type="Pfam" id="PF00651">
    <property type="entry name" value="BTB"/>
    <property type="match status" value="1"/>
</dbReference>
<feature type="compositionally biased region" description="Basic and acidic residues" evidence="8">
    <location>
        <begin position="1121"/>
        <end position="1132"/>
    </location>
</feature>
<evidence type="ECO:0000256" key="5">
    <source>
        <dbReference type="ARBA" id="ARBA00022833"/>
    </source>
</evidence>
<dbReference type="PANTHER" id="PTHR24394">
    <property type="entry name" value="ZINC FINGER PROTEIN"/>
    <property type="match status" value="1"/>
</dbReference>
<feature type="compositionally biased region" description="Acidic residues" evidence="8">
    <location>
        <begin position="1156"/>
        <end position="1172"/>
    </location>
</feature>
<feature type="compositionally biased region" description="Acidic residues" evidence="8">
    <location>
        <begin position="963"/>
        <end position="973"/>
    </location>
</feature>
<keyword evidence="5" id="KW-0862">Zinc</keyword>
<dbReference type="GO" id="GO:0005634">
    <property type="term" value="C:nucleus"/>
    <property type="evidence" value="ECO:0007669"/>
    <property type="project" value="UniProtKB-SubCell"/>
</dbReference>
<organism evidence="11 12">
    <name type="scientific">Anopheles dirus</name>
    <dbReference type="NCBI Taxonomy" id="7168"/>
    <lineage>
        <taxon>Eukaryota</taxon>
        <taxon>Metazoa</taxon>
        <taxon>Ecdysozoa</taxon>
        <taxon>Arthropoda</taxon>
        <taxon>Hexapoda</taxon>
        <taxon>Insecta</taxon>
        <taxon>Pterygota</taxon>
        <taxon>Neoptera</taxon>
        <taxon>Endopterygota</taxon>
        <taxon>Diptera</taxon>
        <taxon>Nematocera</taxon>
        <taxon>Culicoidea</taxon>
        <taxon>Culicidae</taxon>
        <taxon>Anophelinae</taxon>
        <taxon>Anopheles</taxon>
    </lineage>
</organism>
<feature type="compositionally biased region" description="Basic and acidic residues" evidence="8">
    <location>
        <begin position="1075"/>
        <end position="1097"/>
    </location>
</feature>
<reference evidence="11" key="2">
    <citation type="submission" date="2020-05" db="UniProtKB">
        <authorList>
            <consortium name="EnsemblMetazoa"/>
        </authorList>
    </citation>
    <scope>IDENTIFICATION</scope>
    <source>
        <strain evidence="11">WRAIR2</strain>
    </source>
</reference>
<evidence type="ECO:0000259" key="10">
    <source>
        <dbReference type="PROSITE" id="PS50157"/>
    </source>
</evidence>
<feature type="compositionally biased region" description="Low complexity" evidence="8">
    <location>
        <begin position="403"/>
        <end position="423"/>
    </location>
</feature>
<keyword evidence="12" id="KW-1185">Reference proteome</keyword>
<evidence type="ECO:0000256" key="2">
    <source>
        <dbReference type="ARBA" id="ARBA00022723"/>
    </source>
</evidence>
<dbReference type="PROSITE" id="PS00028">
    <property type="entry name" value="ZINC_FINGER_C2H2_1"/>
    <property type="match status" value="1"/>
</dbReference>
<dbReference type="InterPro" id="IPR013087">
    <property type="entry name" value="Znf_C2H2_type"/>
</dbReference>
<evidence type="ECO:0000256" key="8">
    <source>
        <dbReference type="SAM" id="MobiDB-lite"/>
    </source>
</evidence>
<dbReference type="Proteomes" id="UP000075884">
    <property type="component" value="Unassembled WGS sequence"/>
</dbReference>
<dbReference type="InterPro" id="IPR036236">
    <property type="entry name" value="Znf_C2H2_sf"/>
</dbReference>
<feature type="domain" description="C2H2-type" evidence="10">
    <location>
        <begin position="592"/>
        <end position="620"/>
    </location>
</feature>
<dbReference type="PANTHER" id="PTHR24394:SF38">
    <property type="entry name" value="CENTROSOME-ASSOCIATED ZINC FINGER PROTEIN CP190"/>
    <property type="match status" value="1"/>
</dbReference>
<feature type="region of interest" description="Disordered" evidence="8">
    <location>
        <begin position="284"/>
        <end position="316"/>
    </location>
</feature>
<feature type="compositionally biased region" description="Basic and acidic residues" evidence="8">
    <location>
        <begin position="1173"/>
        <end position="1185"/>
    </location>
</feature>
<evidence type="ECO:0000256" key="6">
    <source>
        <dbReference type="ARBA" id="ARBA00023242"/>
    </source>
</evidence>
<feature type="compositionally biased region" description="Low complexity" evidence="8">
    <location>
        <begin position="1008"/>
        <end position="1022"/>
    </location>
</feature>
<evidence type="ECO:0000313" key="12">
    <source>
        <dbReference type="Proteomes" id="UP000075884"/>
    </source>
</evidence>
<sequence length="1199" mass="130494">MSKMTRYAEAKSVKVDNWGVFFLQKLQNFFNKTDHCDLTLQFNDNSQLKVHRLVLSACTDYFNHLENVCEMYDDVLIMPMDLQADVIVPIVNFMYTGTLEFQYNMYDRLLKTATDMNMTVLLKLLEAHRQTSRIAKQPVLLNKQAPRPRPGATMYQTGAGQQRGGIPVARGPVVGKPRLPLVRQQQPAQHSYGKAANAKPGPSRYVDEMGDGYEGSFDGITYETKPLLTADQVKKEEETSPFEKLRKGYTNVNVVKRASGGSLTSPPAKKPNLEEVKEFTEAARMRSQLTTDDDDSPDYVDDDTHFNDDDDEDYQPPASVKAALAKQAGASGGSATTKQIVIKQESKSPGSGGGSNVLKQITVKDDSGNVDHAKIISEVLKKYPHLVKKNKNIKLKIMQKPAANAGNASASTASTSPAAAPAPKMEVRTATPLKQDLSMVRRATANIRSEPAAAKPGPSATPTPGKPTSSAPKTIDAKTMHALIAKGAENMTGPWLCLRCGINGRPISIPSYRAFRNHLITKHKERIDVRICEHCGWRAPQRNPHLLYHLFTEHHIRPTVKFPKCEECDHVAMTPEDLQKHEEVVHARGDLQQCIYCNKVFAKEMELYDHMKEQHRERAIVDGVLEFTDDEDYEEELAAAATTTSPAKAGDGKIKILSNITLPPAKTGGTGATTSVRQITLEPSSEAEAMSNVASGIATSLTLVGDNGVVLDDANFQNQFAIEAEMASVHGENATDAGTDGSEGIPKLVTADGTELQLTQSQKEEIISQLQSTGGSGNDVVMVLNEDNFSVGSTIQLGEGVQIVDAASQNIMLMYSQPGEGGSEHNDSQKSDAKADVTASEDDNSQVSAALSEDKDASVDEKQTSLEEADESQESRRTDASDKQHDEEYEGNTTADDVDMSGHETSETNETLQQAVKEELMDTEEHDGETKAAEDKASAKASEKEDDSEERQQSDKLRLISELEGDWSEDTAEEQPAAAAATTEASKKQPMEKKSVALAKSPAPKQPEPAAKKQPTAEATTAVKKKPSNEASPSTTTSDRKKAGDEKLAGKELDTLLDDWNHEVKKSNVTESDAELEKSMEKVTGASKEDGKEKEIQMDPSPDDDDDTEATPTAASVKSGDATDARKKEETVSPKGGKKNGTKTAEPVRSKQSASDPDEEDEDDDDDEDGLDEEGKEKSSSKSKEVSSLLGEWDEDDDL</sequence>
<evidence type="ECO:0000256" key="4">
    <source>
        <dbReference type="ARBA" id="ARBA00022771"/>
    </source>
</evidence>
<dbReference type="SMART" id="SM00355">
    <property type="entry name" value="ZnF_C2H2"/>
    <property type="match status" value="4"/>
</dbReference>
<accession>A0A182NFL4</accession>
<keyword evidence="4 7" id="KW-0863">Zinc-finger</keyword>
<evidence type="ECO:0000313" key="11">
    <source>
        <dbReference type="EnsemblMetazoa" id="ADIR006436-PA"/>
    </source>
</evidence>
<dbReference type="EnsemblMetazoa" id="ADIR006436-RA">
    <property type="protein sequence ID" value="ADIR006436-PA"/>
    <property type="gene ID" value="ADIR006436"/>
</dbReference>
<dbReference type="InterPro" id="IPR000210">
    <property type="entry name" value="BTB/POZ_dom"/>
</dbReference>
<feature type="compositionally biased region" description="Acidic residues" evidence="8">
    <location>
        <begin position="291"/>
        <end position="301"/>
    </location>
</feature>
<keyword evidence="2" id="KW-0479">Metal-binding</keyword>